<accession>A0A8H5FQ23</accession>
<dbReference type="Proteomes" id="UP000559027">
    <property type="component" value="Unassembled WGS sequence"/>
</dbReference>
<keyword evidence="1" id="KW-0472">Membrane</keyword>
<evidence type="ECO:0000313" key="3">
    <source>
        <dbReference type="Proteomes" id="UP000559027"/>
    </source>
</evidence>
<dbReference type="AlphaFoldDB" id="A0A8H5FQ23"/>
<protein>
    <submittedName>
        <fullName evidence="2">Uncharacterized protein</fullName>
    </submittedName>
</protein>
<organism evidence="2 3">
    <name type="scientific">Leucocoprinus leucothites</name>
    <dbReference type="NCBI Taxonomy" id="201217"/>
    <lineage>
        <taxon>Eukaryota</taxon>
        <taxon>Fungi</taxon>
        <taxon>Dikarya</taxon>
        <taxon>Basidiomycota</taxon>
        <taxon>Agaricomycotina</taxon>
        <taxon>Agaricomycetes</taxon>
        <taxon>Agaricomycetidae</taxon>
        <taxon>Agaricales</taxon>
        <taxon>Agaricineae</taxon>
        <taxon>Agaricaceae</taxon>
        <taxon>Leucocoprinus</taxon>
    </lineage>
</organism>
<reference evidence="2 3" key="1">
    <citation type="journal article" date="2020" name="ISME J.">
        <title>Uncovering the hidden diversity of litter-decomposition mechanisms in mushroom-forming fungi.</title>
        <authorList>
            <person name="Floudas D."/>
            <person name="Bentzer J."/>
            <person name="Ahren D."/>
            <person name="Johansson T."/>
            <person name="Persson P."/>
            <person name="Tunlid A."/>
        </authorList>
    </citation>
    <scope>NUCLEOTIDE SEQUENCE [LARGE SCALE GENOMIC DNA]</scope>
    <source>
        <strain evidence="2 3">CBS 146.42</strain>
    </source>
</reference>
<comment type="caution">
    <text evidence="2">The sequence shown here is derived from an EMBL/GenBank/DDBJ whole genome shotgun (WGS) entry which is preliminary data.</text>
</comment>
<keyword evidence="3" id="KW-1185">Reference proteome</keyword>
<feature type="transmembrane region" description="Helical" evidence="1">
    <location>
        <begin position="108"/>
        <end position="125"/>
    </location>
</feature>
<sequence>MVDLYVAESAISTICLRPCHPAFVSYTLRENIDLPEHASTRVLQNALWVTRLYSSSTSPADLASASKPNILLGNPLRDSHRIHSSSVGRFGQSPPSVCPWFNGREIPVVLYLVPVVGLLYANLLLGKILKTFSRSEAEGVEED</sequence>
<name>A0A8H5FQ23_9AGAR</name>
<dbReference type="EMBL" id="JAACJO010000046">
    <property type="protein sequence ID" value="KAF5345400.1"/>
    <property type="molecule type" value="Genomic_DNA"/>
</dbReference>
<keyword evidence="1" id="KW-0812">Transmembrane</keyword>
<keyword evidence="1" id="KW-1133">Transmembrane helix</keyword>
<gene>
    <name evidence="2" type="ORF">D9756_010977</name>
</gene>
<evidence type="ECO:0000256" key="1">
    <source>
        <dbReference type="SAM" id="Phobius"/>
    </source>
</evidence>
<evidence type="ECO:0000313" key="2">
    <source>
        <dbReference type="EMBL" id="KAF5345400.1"/>
    </source>
</evidence>
<proteinExistence type="predicted"/>